<evidence type="ECO:0000313" key="3">
    <source>
        <dbReference type="Proteomes" id="UP000324222"/>
    </source>
</evidence>
<feature type="region of interest" description="Disordered" evidence="1">
    <location>
        <begin position="191"/>
        <end position="243"/>
    </location>
</feature>
<feature type="compositionally biased region" description="Low complexity" evidence="1">
    <location>
        <begin position="226"/>
        <end position="237"/>
    </location>
</feature>
<evidence type="ECO:0000313" key="2">
    <source>
        <dbReference type="EMBL" id="MPC19674.1"/>
    </source>
</evidence>
<protein>
    <submittedName>
        <fullName evidence="2">Uncharacterized protein</fullName>
    </submittedName>
</protein>
<dbReference type="Proteomes" id="UP000324222">
    <property type="component" value="Unassembled WGS sequence"/>
</dbReference>
<reference evidence="2 3" key="1">
    <citation type="submission" date="2019-05" db="EMBL/GenBank/DDBJ databases">
        <title>Another draft genome of Portunus trituberculatus and its Hox gene families provides insights of decapod evolution.</title>
        <authorList>
            <person name="Jeong J.-H."/>
            <person name="Song I."/>
            <person name="Kim S."/>
            <person name="Choi T."/>
            <person name="Kim D."/>
            <person name="Ryu S."/>
            <person name="Kim W."/>
        </authorList>
    </citation>
    <scope>NUCLEOTIDE SEQUENCE [LARGE SCALE GENOMIC DNA]</scope>
    <source>
        <tissue evidence="2">Muscle</tissue>
    </source>
</reference>
<feature type="compositionally biased region" description="Polar residues" evidence="1">
    <location>
        <begin position="198"/>
        <end position="210"/>
    </location>
</feature>
<keyword evidence="3" id="KW-1185">Reference proteome</keyword>
<evidence type="ECO:0000256" key="1">
    <source>
        <dbReference type="SAM" id="MobiDB-lite"/>
    </source>
</evidence>
<dbReference type="AlphaFoldDB" id="A0A5B7DEJ7"/>
<proteinExistence type="predicted"/>
<sequence>MLIADIAKGSTGLQGNLGAGAGHFLHQDGHQAPCHTPKAAVLNLENILVSIIDAPQNISQTISSSNCRAYHRSGLARVWAVTGFHPPGRSSPLTSRELWDDGHHLRASWKGASLVFLAGRCQCQCHNGHTLHSLPAAIHFGPVAKHSCQAAGVSLSKGDKRALAWGYTTPLSFLTPTSLLSPQTLLSTTHHNCDTSDTRNNNTSGTTNVEAAQCKARARPREVGSRGKSQAQGQAASGSGGQG</sequence>
<dbReference type="EMBL" id="VSRR010000792">
    <property type="protein sequence ID" value="MPC19674.1"/>
    <property type="molecule type" value="Genomic_DNA"/>
</dbReference>
<comment type="caution">
    <text evidence="2">The sequence shown here is derived from an EMBL/GenBank/DDBJ whole genome shotgun (WGS) entry which is preliminary data.</text>
</comment>
<organism evidence="2 3">
    <name type="scientific">Portunus trituberculatus</name>
    <name type="common">Swimming crab</name>
    <name type="synonym">Neptunus trituberculatus</name>
    <dbReference type="NCBI Taxonomy" id="210409"/>
    <lineage>
        <taxon>Eukaryota</taxon>
        <taxon>Metazoa</taxon>
        <taxon>Ecdysozoa</taxon>
        <taxon>Arthropoda</taxon>
        <taxon>Crustacea</taxon>
        <taxon>Multicrustacea</taxon>
        <taxon>Malacostraca</taxon>
        <taxon>Eumalacostraca</taxon>
        <taxon>Eucarida</taxon>
        <taxon>Decapoda</taxon>
        <taxon>Pleocyemata</taxon>
        <taxon>Brachyura</taxon>
        <taxon>Eubrachyura</taxon>
        <taxon>Portunoidea</taxon>
        <taxon>Portunidae</taxon>
        <taxon>Portuninae</taxon>
        <taxon>Portunus</taxon>
    </lineage>
</organism>
<name>A0A5B7DEJ7_PORTR</name>
<gene>
    <name evidence="2" type="ORF">E2C01_012603</name>
</gene>
<accession>A0A5B7DEJ7</accession>